<dbReference type="PANTHER" id="PTHR30614:SF0">
    <property type="entry name" value="L-CYSTINE TRANSPORT SYSTEM PERMEASE PROTEIN TCYL"/>
    <property type="match status" value="1"/>
</dbReference>
<feature type="transmembrane region" description="Helical" evidence="8">
    <location>
        <begin position="233"/>
        <end position="253"/>
    </location>
</feature>
<dbReference type="InterPro" id="IPR043429">
    <property type="entry name" value="ArtM/GltK/GlnP/TcyL/YhdX-like"/>
</dbReference>
<organism evidence="10 11">
    <name type="scientific">Terrabacter terrigena</name>
    <dbReference type="NCBI Taxonomy" id="574718"/>
    <lineage>
        <taxon>Bacteria</taxon>
        <taxon>Bacillati</taxon>
        <taxon>Actinomycetota</taxon>
        <taxon>Actinomycetes</taxon>
        <taxon>Micrococcales</taxon>
        <taxon>Intrasporangiaceae</taxon>
        <taxon>Terrabacter</taxon>
    </lineage>
</organism>
<reference evidence="11" key="1">
    <citation type="journal article" date="2019" name="Int. J. Syst. Evol. Microbiol.">
        <title>The Global Catalogue of Microorganisms (GCM) 10K type strain sequencing project: providing services to taxonomists for standard genome sequencing and annotation.</title>
        <authorList>
            <consortium name="The Broad Institute Genomics Platform"/>
            <consortium name="The Broad Institute Genome Sequencing Center for Infectious Disease"/>
            <person name="Wu L."/>
            <person name="Ma J."/>
        </authorList>
    </citation>
    <scope>NUCLEOTIDE SEQUENCE [LARGE SCALE GENOMIC DNA]</scope>
    <source>
        <strain evidence="11">CCUG 57508</strain>
    </source>
</reference>
<feature type="transmembrane region" description="Helical" evidence="8">
    <location>
        <begin position="111"/>
        <end position="137"/>
    </location>
</feature>
<name>A0ABW3N1Y5_9MICO</name>
<protein>
    <submittedName>
        <fullName evidence="10">Amino acid ABC transporter permease</fullName>
    </submittedName>
</protein>
<keyword evidence="7 8" id="KW-0472">Membrane</keyword>
<keyword evidence="3" id="KW-1003">Cell membrane</keyword>
<dbReference type="Proteomes" id="UP001597046">
    <property type="component" value="Unassembled WGS sequence"/>
</dbReference>
<sequence>MAGQPASAGPHVADVSAASHAEEPIVRLRHPGRWVAAAVLVVLAAMFVNFVVTTKQLRLDLVLGYLFERSILRGLLLTVELTAIAMLIGVVLGTLLAIMRLSDNPILRGVAGGYVWLFRGTPILVQLLFWFFLGTVLPQISLGVPFGPAFFAVSSNTLITQFVAAILGLGLNEAAYMAEIVRAGIGSVDRGQTEAAEALSMSPGLTYRRIILPQAARVIVPPTANELVSMLKLTSLCLVIGLPELLTTAQLIYGRNFQQIPLLIVASIWYIVLTTILTVVQSRIERRMSRGVLGAVARRSRLAIGGR</sequence>
<evidence type="ECO:0000256" key="6">
    <source>
        <dbReference type="ARBA" id="ARBA00022989"/>
    </source>
</evidence>
<evidence type="ECO:0000256" key="4">
    <source>
        <dbReference type="ARBA" id="ARBA00022692"/>
    </source>
</evidence>
<dbReference type="Pfam" id="PF00528">
    <property type="entry name" value="BPD_transp_1"/>
    <property type="match status" value="1"/>
</dbReference>
<dbReference type="InterPro" id="IPR035906">
    <property type="entry name" value="MetI-like_sf"/>
</dbReference>
<evidence type="ECO:0000256" key="7">
    <source>
        <dbReference type="ARBA" id="ARBA00023136"/>
    </source>
</evidence>
<dbReference type="InterPro" id="IPR000515">
    <property type="entry name" value="MetI-like"/>
</dbReference>
<evidence type="ECO:0000256" key="1">
    <source>
        <dbReference type="ARBA" id="ARBA00004651"/>
    </source>
</evidence>
<gene>
    <name evidence="10" type="ORF">ACFQ2V_17715</name>
</gene>
<feature type="transmembrane region" description="Helical" evidence="8">
    <location>
        <begin position="34"/>
        <end position="52"/>
    </location>
</feature>
<proteinExistence type="inferred from homology"/>
<comment type="caution">
    <text evidence="10">The sequence shown here is derived from an EMBL/GenBank/DDBJ whole genome shotgun (WGS) entry which is preliminary data.</text>
</comment>
<feature type="transmembrane region" description="Helical" evidence="8">
    <location>
        <begin position="149"/>
        <end position="171"/>
    </location>
</feature>
<keyword evidence="6 8" id="KW-1133">Transmembrane helix</keyword>
<dbReference type="PROSITE" id="PS50928">
    <property type="entry name" value="ABC_TM1"/>
    <property type="match status" value="1"/>
</dbReference>
<evidence type="ECO:0000313" key="10">
    <source>
        <dbReference type="EMBL" id="MFD1056152.1"/>
    </source>
</evidence>
<evidence type="ECO:0000259" key="9">
    <source>
        <dbReference type="PROSITE" id="PS50928"/>
    </source>
</evidence>
<evidence type="ECO:0000256" key="2">
    <source>
        <dbReference type="ARBA" id="ARBA00022448"/>
    </source>
</evidence>
<evidence type="ECO:0000256" key="3">
    <source>
        <dbReference type="ARBA" id="ARBA00022475"/>
    </source>
</evidence>
<keyword evidence="2 8" id="KW-0813">Transport</keyword>
<dbReference type="EMBL" id="JBHTKH010000015">
    <property type="protein sequence ID" value="MFD1056152.1"/>
    <property type="molecule type" value="Genomic_DNA"/>
</dbReference>
<feature type="transmembrane region" description="Helical" evidence="8">
    <location>
        <begin position="72"/>
        <end position="99"/>
    </location>
</feature>
<feature type="domain" description="ABC transmembrane type-1" evidence="9">
    <location>
        <begin position="75"/>
        <end position="281"/>
    </location>
</feature>
<dbReference type="NCBIfam" id="TIGR01726">
    <property type="entry name" value="HEQRo_perm_3TM"/>
    <property type="match status" value="1"/>
</dbReference>
<accession>A0ABW3N1Y5</accession>
<dbReference type="CDD" id="cd06261">
    <property type="entry name" value="TM_PBP2"/>
    <property type="match status" value="1"/>
</dbReference>
<dbReference type="PANTHER" id="PTHR30614">
    <property type="entry name" value="MEMBRANE COMPONENT OF AMINO ACID ABC TRANSPORTER"/>
    <property type="match status" value="1"/>
</dbReference>
<comment type="similarity">
    <text evidence="8">Belongs to the binding-protein-dependent transport system permease family.</text>
</comment>
<dbReference type="RefSeq" id="WP_386054193.1">
    <property type="nucleotide sequence ID" value="NZ_JBHTKH010000015.1"/>
</dbReference>
<feature type="transmembrane region" description="Helical" evidence="8">
    <location>
        <begin position="259"/>
        <end position="280"/>
    </location>
</feature>
<keyword evidence="11" id="KW-1185">Reference proteome</keyword>
<dbReference type="Gene3D" id="1.10.3720.10">
    <property type="entry name" value="MetI-like"/>
    <property type="match status" value="1"/>
</dbReference>
<evidence type="ECO:0000313" key="11">
    <source>
        <dbReference type="Proteomes" id="UP001597046"/>
    </source>
</evidence>
<dbReference type="SUPFAM" id="SSF161098">
    <property type="entry name" value="MetI-like"/>
    <property type="match status" value="1"/>
</dbReference>
<keyword evidence="5" id="KW-0029">Amino-acid transport</keyword>
<evidence type="ECO:0000256" key="5">
    <source>
        <dbReference type="ARBA" id="ARBA00022970"/>
    </source>
</evidence>
<evidence type="ECO:0000256" key="8">
    <source>
        <dbReference type="RuleBase" id="RU363032"/>
    </source>
</evidence>
<dbReference type="InterPro" id="IPR010065">
    <property type="entry name" value="AA_ABC_transptr_permease_3TM"/>
</dbReference>
<keyword evidence="4 8" id="KW-0812">Transmembrane</keyword>
<comment type="subcellular location">
    <subcellularLocation>
        <location evidence="1 8">Cell membrane</location>
        <topology evidence="1 8">Multi-pass membrane protein</topology>
    </subcellularLocation>
</comment>